<feature type="region of interest" description="Disordered" evidence="1">
    <location>
        <begin position="1"/>
        <end position="47"/>
    </location>
</feature>
<proteinExistence type="predicted"/>
<keyword evidence="3" id="KW-1185">Reference proteome</keyword>
<feature type="compositionally biased region" description="Basic and acidic residues" evidence="1">
    <location>
        <begin position="36"/>
        <end position="46"/>
    </location>
</feature>
<accession>A0A0A0JZB4</accession>
<feature type="compositionally biased region" description="Polar residues" evidence="1">
    <location>
        <begin position="1"/>
        <end position="10"/>
    </location>
</feature>
<dbReference type="EMBL" id="AVPL01000009">
    <property type="protein sequence ID" value="KGN42044.1"/>
    <property type="molecule type" value="Genomic_DNA"/>
</dbReference>
<dbReference type="eggNOG" id="COG0711">
    <property type="taxonomic scope" value="Bacteria"/>
</dbReference>
<gene>
    <name evidence="2" type="ORF">N801_03245</name>
</gene>
<dbReference type="Proteomes" id="UP000030013">
    <property type="component" value="Unassembled WGS sequence"/>
</dbReference>
<dbReference type="OrthoDB" id="4578793at2"/>
<evidence type="ECO:0000313" key="3">
    <source>
        <dbReference type="Proteomes" id="UP000030013"/>
    </source>
</evidence>
<evidence type="ECO:0000256" key="1">
    <source>
        <dbReference type="SAM" id="MobiDB-lite"/>
    </source>
</evidence>
<feature type="region of interest" description="Disordered" evidence="1">
    <location>
        <begin position="157"/>
        <end position="238"/>
    </location>
</feature>
<dbReference type="RefSeq" id="WP_052112648.1">
    <property type="nucleotide sequence ID" value="NZ_AVPL01000009.1"/>
</dbReference>
<feature type="compositionally biased region" description="Low complexity" evidence="1">
    <location>
        <begin position="186"/>
        <end position="199"/>
    </location>
</feature>
<name>A0A0A0JZB4_9MICO</name>
<evidence type="ECO:0000313" key="2">
    <source>
        <dbReference type="EMBL" id="KGN42044.1"/>
    </source>
</evidence>
<dbReference type="STRING" id="1385519.N801_03245"/>
<dbReference type="AlphaFoldDB" id="A0A0A0JZB4"/>
<sequence length="238" mass="24513">MDNQTTTPQSPADRAQTVGHDTRQAAQNVASTAGAEAKRTTREATEQARQLLGQARTDLTDQAAAQQTRAAGGLRELSDQLQSMAQGTGDDGMAKGLVEDVARRASEAATWLDQRDPGSLLEEARGFARRRPMAFLAAAAGLGVIAGRLSRSLVDEARDDASSGTPTVSRTPAAAGAPAPLFTEDAGTVPIAPTTTAPTGQIPELHRTTQPVAPDGTPSPIDPEGRLTAADDLGGGGR</sequence>
<organism evidence="2 3">
    <name type="scientific">Knoellia aerolata DSM 18566</name>
    <dbReference type="NCBI Taxonomy" id="1385519"/>
    <lineage>
        <taxon>Bacteria</taxon>
        <taxon>Bacillati</taxon>
        <taxon>Actinomycetota</taxon>
        <taxon>Actinomycetes</taxon>
        <taxon>Micrococcales</taxon>
        <taxon>Intrasporangiaceae</taxon>
        <taxon>Knoellia</taxon>
    </lineage>
</organism>
<protein>
    <submittedName>
        <fullName evidence="2">Uncharacterized protein</fullName>
    </submittedName>
</protein>
<comment type="caution">
    <text evidence="2">The sequence shown here is derived from an EMBL/GenBank/DDBJ whole genome shotgun (WGS) entry which is preliminary data.</text>
</comment>
<reference evidence="2 3" key="1">
    <citation type="submission" date="2013-08" db="EMBL/GenBank/DDBJ databases">
        <title>The genome sequence of Knoellia aerolata.</title>
        <authorList>
            <person name="Zhu W."/>
            <person name="Wang G."/>
        </authorList>
    </citation>
    <scope>NUCLEOTIDE SEQUENCE [LARGE SCALE GENOMIC DNA]</scope>
    <source>
        <strain evidence="2 3">DSM 18566</strain>
    </source>
</reference>